<protein>
    <submittedName>
        <fullName evidence="1">Uncharacterized protein</fullName>
    </submittedName>
</protein>
<gene>
    <name evidence="1" type="ORF">ATANTOWER_025695</name>
</gene>
<evidence type="ECO:0000313" key="1">
    <source>
        <dbReference type="EMBL" id="MED6253275.1"/>
    </source>
</evidence>
<accession>A0ABU7BUH0</accession>
<sequence length="99" mass="11063">EKSGYCLANKNPCGRRTRTSQRRFGLNKQLCLPQPLPACPLSDSVQATHGPLKTTWFPLPQTHGSIATRIISLPFSHRLPLILTQMNPIAWSHPLLLLL</sequence>
<feature type="non-terminal residue" evidence="1">
    <location>
        <position position="1"/>
    </location>
</feature>
<name>A0ABU7BUH0_9TELE</name>
<organism evidence="1 2">
    <name type="scientific">Ataeniobius toweri</name>
    <dbReference type="NCBI Taxonomy" id="208326"/>
    <lineage>
        <taxon>Eukaryota</taxon>
        <taxon>Metazoa</taxon>
        <taxon>Chordata</taxon>
        <taxon>Craniata</taxon>
        <taxon>Vertebrata</taxon>
        <taxon>Euteleostomi</taxon>
        <taxon>Actinopterygii</taxon>
        <taxon>Neopterygii</taxon>
        <taxon>Teleostei</taxon>
        <taxon>Neoteleostei</taxon>
        <taxon>Acanthomorphata</taxon>
        <taxon>Ovalentaria</taxon>
        <taxon>Atherinomorphae</taxon>
        <taxon>Cyprinodontiformes</taxon>
        <taxon>Goodeidae</taxon>
        <taxon>Ataeniobius</taxon>
    </lineage>
</organism>
<keyword evidence="2" id="KW-1185">Reference proteome</keyword>
<reference evidence="1 2" key="1">
    <citation type="submission" date="2021-07" db="EMBL/GenBank/DDBJ databases">
        <authorList>
            <person name="Palmer J.M."/>
        </authorList>
    </citation>
    <scope>NUCLEOTIDE SEQUENCE [LARGE SCALE GENOMIC DNA]</scope>
    <source>
        <strain evidence="1 2">AT_MEX2019</strain>
        <tissue evidence="1">Muscle</tissue>
    </source>
</reference>
<comment type="caution">
    <text evidence="1">The sequence shown here is derived from an EMBL/GenBank/DDBJ whole genome shotgun (WGS) entry which is preliminary data.</text>
</comment>
<dbReference type="Proteomes" id="UP001345963">
    <property type="component" value="Unassembled WGS sequence"/>
</dbReference>
<proteinExistence type="predicted"/>
<dbReference type="EMBL" id="JAHUTI010064986">
    <property type="protein sequence ID" value="MED6253275.1"/>
    <property type="molecule type" value="Genomic_DNA"/>
</dbReference>
<evidence type="ECO:0000313" key="2">
    <source>
        <dbReference type="Proteomes" id="UP001345963"/>
    </source>
</evidence>